<feature type="chain" id="PRO_5045740644" evidence="1">
    <location>
        <begin position="29"/>
        <end position="308"/>
    </location>
</feature>
<evidence type="ECO:0000313" key="3">
    <source>
        <dbReference type="Proteomes" id="UP001218231"/>
    </source>
</evidence>
<dbReference type="InterPro" id="IPR006311">
    <property type="entry name" value="TAT_signal"/>
</dbReference>
<feature type="signal peptide" evidence="1">
    <location>
        <begin position="1"/>
        <end position="28"/>
    </location>
</feature>
<dbReference type="InterPro" id="IPR014990">
    <property type="entry name" value="DUF1838"/>
</dbReference>
<accession>A0ABY7U5L4</accession>
<dbReference type="EMBL" id="CP117418">
    <property type="protein sequence ID" value="WCT79674.1"/>
    <property type="molecule type" value="Genomic_DNA"/>
</dbReference>
<sequence length="308" mass="33850">MDHLTRRHMLAAAPAAAGMGLLTPAALAAQGMTAQGIAARPDLNDPAVRARMRARVIGSCARETVFIFYRLHIYGYTGDGNLIPFFTMNHLNISEWTPLPGNQYESRTYESGVYCRFNTDEPLDDWVNPITGEKRKVWQFYGGPFNVAIGPDGIVTKGADLNPVVLPMEELGDMVIVPTSSSAAFPNAATPDAYPHLSAGKTIFWESHATYGARAQDAFNEKLTSAPAFCTFQNMATWHPWLGMGGRAETKSGRTWGRAYGAKISGLDEIPAAARRSLESHTPDIFKWKEWTGFRNDMGDYLKTVPKG</sequence>
<keyword evidence="3" id="KW-1185">Reference proteome</keyword>
<dbReference type="Pfam" id="PF08894">
    <property type="entry name" value="DUF1838"/>
    <property type="match status" value="1"/>
</dbReference>
<keyword evidence="1" id="KW-0732">Signal</keyword>
<organism evidence="2 3">
    <name type="scientific">Novosphingobium humi</name>
    <dbReference type="NCBI Taxonomy" id="2282397"/>
    <lineage>
        <taxon>Bacteria</taxon>
        <taxon>Pseudomonadati</taxon>
        <taxon>Pseudomonadota</taxon>
        <taxon>Alphaproteobacteria</taxon>
        <taxon>Sphingomonadales</taxon>
        <taxon>Sphingomonadaceae</taxon>
        <taxon>Novosphingobium</taxon>
    </lineage>
</organism>
<reference evidence="2 3" key="1">
    <citation type="submission" date="2023-02" db="EMBL/GenBank/DDBJ databases">
        <title>Genome sequence of Novosphingobium humi KACC 19094.</title>
        <authorList>
            <person name="Kim S."/>
            <person name="Heo J."/>
            <person name="Kwon S.-W."/>
        </authorList>
    </citation>
    <scope>NUCLEOTIDE SEQUENCE [LARGE SCALE GENOMIC DNA]</scope>
    <source>
        <strain evidence="2 3">KACC 19094</strain>
        <plasmid evidence="2 3">unnamed1</plasmid>
    </source>
</reference>
<protein>
    <submittedName>
        <fullName evidence="2">DUF1838 family protein</fullName>
    </submittedName>
</protein>
<evidence type="ECO:0000313" key="2">
    <source>
        <dbReference type="EMBL" id="WCT79674.1"/>
    </source>
</evidence>
<geneLocation type="plasmid" evidence="2 3">
    <name>unnamed1</name>
</geneLocation>
<proteinExistence type="predicted"/>
<gene>
    <name evidence="2" type="ORF">PQ457_16545</name>
</gene>
<keyword evidence="2" id="KW-0614">Plasmid</keyword>
<dbReference type="PROSITE" id="PS51318">
    <property type="entry name" value="TAT"/>
    <property type="match status" value="1"/>
</dbReference>
<name>A0ABY7U5L4_9SPHN</name>
<dbReference type="Proteomes" id="UP001218231">
    <property type="component" value="Plasmid unnamed1"/>
</dbReference>
<evidence type="ECO:0000256" key="1">
    <source>
        <dbReference type="SAM" id="SignalP"/>
    </source>
</evidence>
<dbReference type="RefSeq" id="WP_273619945.1">
    <property type="nucleotide sequence ID" value="NZ_CP117418.1"/>
</dbReference>